<accession>A0A7J6UQQ5</accession>
<proteinExistence type="predicted"/>
<sequence>MFRRVLSGGLKCYGPPVKLGTPMYSEDGAHTVQWWRNRYGIYSRRQTDPMLAEFLFRQQVREWFYDVPLYNYAALLGTALGIELRKMWPDRHRQFAYALPYLNIRLKNVLMPYTNSLIDNEPDYADYNPIGLRPQRVKAIRRLPGFFWAIPRYFFQDPLYTSVSTKNMRKIYNDINCSELIGRLLMDTFYTACQKGLIPSKIRSKMFALSQRLLVPLLLRCLSAITPCGLYTRDSKQGDAEFERFAGHLALELAESPRNELLREGDELLRELMTGLDPQLQLLVDR</sequence>
<name>A0A7J6UQQ5_PEROL</name>
<evidence type="ECO:0000313" key="1">
    <source>
        <dbReference type="EMBL" id="KAF4759507.1"/>
    </source>
</evidence>
<comment type="caution">
    <text evidence="1">The sequence shown here is derived from an EMBL/GenBank/DDBJ whole genome shotgun (WGS) entry which is preliminary data.</text>
</comment>
<gene>
    <name evidence="1" type="ORF">FOZ63_029699</name>
</gene>
<evidence type="ECO:0000313" key="2">
    <source>
        <dbReference type="Proteomes" id="UP000553632"/>
    </source>
</evidence>
<reference evidence="1 2" key="1">
    <citation type="submission" date="2020-04" db="EMBL/GenBank/DDBJ databases">
        <title>Perkinsus olseni comparative genomics.</title>
        <authorList>
            <person name="Bogema D.R."/>
        </authorList>
    </citation>
    <scope>NUCLEOTIDE SEQUENCE [LARGE SCALE GENOMIC DNA]</scope>
    <source>
        <strain evidence="1 2">ATCC PRA-207</strain>
    </source>
</reference>
<dbReference type="AlphaFoldDB" id="A0A7J6UQQ5"/>
<dbReference type="Proteomes" id="UP000553632">
    <property type="component" value="Unassembled WGS sequence"/>
</dbReference>
<keyword evidence="2" id="KW-1185">Reference proteome</keyword>
<feature type="non-terminal residue" evidence="1">
    <location>
        <position position="286"/>
    </location>
</feature>
<protein>
    <submittedName>
        <fullName evidence="1">Uncharacterized protein</fullName>
    </submittedName>
</protein>
<organism evidence="1 2">
    <name type="scientific">Perkinsus olseni</name>
    <name type="common">Perkinsus atlanticus</name>
    <dbReference type="NCBI Taxonomy" id="32597"/>
    <lineage>
        <taxon>Eukaryota</taxon>
        <taxon>Sar</taxon>
        <taxon>Alveolata</taxon>
        <taxon>Perkinsozoa</taxon>
        <taxon>Perkinsea</taxon>
        <taxon>Perkinsida</taxon>
        <taxon>Perkinsidae</taxon>
        <taxon>Perkinsus</taxon>
    </lineage>
</organism>
<dbReference type="EMBL" id="JABANO010000102">
    <property type="protein sequence ID" value="KAF4759507.1"/>
    <property type="molecule type" value="Genomic_DNA"/>
</dbReference>